<dbReference type="NCBIfam" id="TIGR01549">
    <property type="entry name" value="HAD-SF-IA-v1"/>
    <property type="match status" value="1"/>
</dbReference>
<dbReference type="InterPro" id="IPR023214">
    <property type="entry name" value="HAD_sf"/>
</dbReference>
<dbReference type="NCBIfam" id="TIGR01509">
    <property type="entry name" value="HAD-SF-IA-v3"/>
    <property type="match status" value="1"/>
</dbReference>
<protein>
    <recommendedName>
        <fullName evidence="6">Phosphoglycolate phosphatase</fullName>
    </recommendedName>
</protein>
<gene>
    <name evidence="5" type="ORF">METZ01_LOCUS321</name>
</gene>
<dbReference type="AlphaFoldDB" id="A0A381MYU0"/>
<evidence type="ECO:0000256" key="4">
    <source>
        <dbReference type="ARBA" id="ARBA00023277"/>
    </source>
</evidence>
<proteinExistence type="predicted"/>
<dbReference type="InterPro" id="IPR006439">
    <property type="entry name" value="HAD-SF_hydro_IA"/>
</dbReference>
<keyword evidence="1" id="KW-0479">Metal-binding</keyword>
<organism evidence="5">
    <name type="scientific">marine metagenome</name>
    <dbReference type="NCBI Taxonomy" id="408172"/>
    <lineage>
        <taxon>unclassified sequences</taxon>
        <taxon>metagenomes</taxon>
        <taxon>ecological metagenomes</taxon>
    </lineage>
</organism>
<dbReference type="EMBL" id="UINC01000018">
    <property type="protein sequence ID" value="SUZ47467.1"/>
    <property type="molecule type" value="Genomic_DNA"/>
</dbReference>
<evidence type="ECO:0000256" key="1">
    <source>
        <dbReference type="ARBA" id="ARBA00022723"/>
    </source>
</evidence>
<dbReference type="InterPro" id="IPR036412">
    <property type="entry name" value="HAD-like_sf"/>
</dbReference>
<dbReference type="InterPro" id="IPR023198">
    <property type="entry name" value="PGP-like_dom2"/>
</dbReference>
<dbReference type="GO" id="GO:0008967">
    <property type="term" value="F:phosphoglycolate phosphatase activity"/>
    <property type="evidence" value="ECO:0007669"/>
    <property type="project" value="TreeGrafter"/>
</dbReference>
<keyword evidence="4" id="KW-0119">Carbohydrate metabolism</keyword>
<evidence type="ECO:0000313" key="5">
    <source>
        <dbReference type="EMBL" id="SUZ47467.1"/>
    </source>
</evidence>
<evidence type="ECO:0008006" key="6">
    <source>
        <dbReference type="Google" id="ProtNLM"/>
    </source>
</evidence>
<accession>A0A381MYU0</accession>
<evidence type="ECO:0000256" key="2">
    <source>
        <dbReference type="ARBA" id="ARBA00022801"/>
    </source>
</evidence>
<evidence type="ECO:0000256" key="3">
    <source>
        <dbReference type="ARBA" id="ARBA00022842"/>
    </source>
</evidence>
<dbReference type="Pfam" id="PF13419">
    <property type="entry name" value="HAD_2"/>
    <property type="match status" value="1"/>
</dbReference>
<keyword evidence="3" id="KW-0460">Magnesium</keyword>
<dbReference type="InterPro" id="IPR041492">
    <property type="entry name" value="HAD_2"/>
</dbReference>
<reference evidence="5" key="1">
    <citation type="submission" date="2018-05" db="EMBL/GenBank/DDBJ databases">
        <authorList>
            <person name="Lanie J.A."/>
            <person name="Ng W.-L."/>
            <person name="Kazmierczak K.M."/>
            <person name="Andrzejewski T.M."/>
            <person name="Davidsen T.M."/>
            <person name="Wayne K.J."/>
            <person name="Tettelin H."/>
            <person name="Glass J.I."/>
            <person name="Rusch D."/>
            <person name="Podicherti R."/>
            <person name="Tsui H.-C.T."/>
            <person name="Winkler M.E."/>
        </authorList>
    </citation>
    <scope>NUCLEOTIDE SEQUENCE</scope>
</reference>
<dbReference type="GO" id="GO:0005829">
    <property type="term" value="C:cytosol"/>
    <property type="evidence" value="ECO:0007669"/>
    <property type="project" value="TreeGrafter"/>
</dbReference>
<dbReference type="PANTHER" id="PTHR43434:SF23">
    <property type="entry name" value="PHOSPHOGLYCOLATE PHOSPHATASE"/>
    <property type="match status" value="1"/>
</dbReference>
<sequence length="206" mass="23079">MDTAKDFFLAVNELRSKYKLEPCEFDEIRSRVSEGAISLATYALALDDNEKDDIEFHRQELLKIYDSCCLNETTPFKGINKLLNQINDAGLKWGIVTNKPESFAEKIVNYFFSSYKPSCLICPEHTGERKPSPKGLLKACELVGSEPSTTIFVGDHLIDIEAGRRANIKTVAAAYGYIPKGQTCSDWKADFIAESPSHIKDFILSI</sequence>
<dbReference type="GO" id="GO:0006281">
    <property type="term" value="P:DNA repair"/>
    <property type="evidence" value="ECO:0007669"/>
    <property type="project" value="TreeGrafter"/>
</dbReference>
<keyword evidence="2" id="KW-0378">Hydrolase</keyword>
<dbReference type="Gene3D" id="3.40.50.1000">
    <property type="entry name" value="HAD superfamily/HAD-like"/>
    <property type="match status" value="1"/>
</dbReference>
<dbReference type="Gene3D" id="1.10.150.240">
    <property type="entry name" value="Putative phosphatase, domain 2"/>
    <property type="match status" value="1"/>
</dbReference>
<dbReference type="GO" id="GO:0046872">
    <property type="term" value="F:metal ion binding"/>
    <property type="evidence" value="ECO:0007669"/>
    <property type="project" value="UniProtKB-KW"/>
</dbReference>
<name>A0A381MYU0_9ZZZZ</name>
<dbReference type="InterPro" id="IPR050155">
    <property type="entry name" value="HAD-like_hydrolase_sf"/>
</dbReference>
<dbReference type="PANTHER" id="PTHR43434">
    <property type="entry name" value="PHOSPHOGLYCOLATE PHOSPHATASE"/>
    <property type="match status" value="1"/>
</dbReference>
<dbReference type="SUPFAM" id="SSF56784">
    <property type="entry name" value="HAD-like"/>
    <property type="match status" value="1"/>
</dbReference>